<dbReference type="Pfam" id="PF13454">
    <property type="entry name" value="NAD_binding_9"/>
    <property type="match status" value="1"/>
</dbReference>
<dbReference type="PANTHER" id="PTHR40254">
    <property type="entry name" value="BLR0577 PROTEIN"/>
    <property type="match status" value="1"/>
</dbReference>
<dbReference type="EMBL" id="CP032317">
    <property type="protein sequence ID" value="AYA35762.1"/>
    <property type="molecule type" value="Genomic_DNA"/>
</dbReference>
<feature type="domain" description="FAD-dependent urate hydroxylase HpyO/Asp monooxygenase CreE-like FAD/NAD(P)-binding" evidence="1">
    <location>
        <begin position="20"/>
        <end position="171"/>
    </location>
</feature>
<sequence>MLKILLGLQGSVMTRRTILIIGGGVAGSLLAVQLTRLPGGPWPLDVVVVEPRERLGPGTAYTNDRPEWLLNVRSQGLSAFPDQPNHFVEWLHENGIPEGEYGFCPRQTYGRYIESLVQAALENTAINGVRVQWLANRAVAATPTAGGCQMRVILDDGRELNANTVVLALGNFPPSMPVRPDTGYHQHPHFHANPWAPGALRNIAPHESVMLIGTGLTSLDVLMGLRADGHRGPLLAVSRHGRWPVAHTETAVAPYPNYYASEIAGLRTVTEVLRVVRRHVAKGAAEGYNWRAVLDALRPNLGHIWAAWPKPEQQRFMRHLATLWSTLRHRNPPQNAAVLDELRRSGRLQIEKGRIRHIEGRGAQMAVQIRHNHDHRWLQADHVVLCTGPLMDYQQLKDPLIVQLRRAGLLVPDAMRLGIQTSAEGALLDSTGAPSEHLFTLGPSLRPLWFESTAVPELRQQAADLAVVLAQRLAGNHPEQATALRRVP</sequence>
<dbReference type="OrthoDB" id="6309046at2"/>
<proteinExistence type="predicted"/>
<dbReference type="InterPro" id="IPR036188">
    <property type="entry name" value="FAD/NAD-bd_sf"/>
</dbReference>
<evidence type="ECO:0000313" key="2">
    <source>
        <dbReference type="EMBL" id="AYA35762.1"/>
    </source>
</evidence>
<name>A0A3B7QWR1_9BACT</name>
<dbReference type="AlphaFoldDB" id="A0A3B7QWR1"/>
<dbReference type="RefSeq" id="WP_119443353.1">
    <property type="nucleotide sequence ID" value="NZ_CP032317.1"/>
</dbReference>
<evidence type="ECO:0000259" key="1">
    <source>
        <dbReference type="Pfam" id="PF13454"/>
    </source>
</evidence>
<dbReference type="InterPro" id="IPR038732">
    <property type="entry name" value="HpyO/CreE_NAD-binding"/>
</dbReference>
<dbReference type="PANTHER" id="PTHR40254:SF1">
    <property type="entry name" value="BLR0577 PROTEIN"/>
    <property type="match status" value="1"/>
</dbReference>
<gene>
    <name evidence="2" type="ORF">D3Y59_01050</name>
</gene>
<evidence type="ECO:0000313" key="3">
    <source>
        <dbReference type="Proteomes" id="UP000262802"/>
    </source>
</evidence>
<dbReference type="InterPro" id="IPR052189">
    <property type="entry name" value="L-asp_N-monooxygenase_NS-form"/>
</dbReference>
<dbReference type="SUPFAM" id="SSF51905">
    <property type="entry name" value="FAD/NAD(P)-binding domain"/>
    <property type="match status" value="2"/>
</dbReference>
<protein>
    <recommendedName>
        <fullName evidence="1">FAD-dependent urate hydroxylase HpyO/Asp monooxygenase CreE-like FAD/NAD(P)-binding domain-containing protein</fullName>
    </recommendedName>
</protein>
<organism evidence="2 3">
    <name type="scientific">Hymenobacter oligotrophus</name>
    <dbReference type="NCBI Taxonomy" id="2319843"/>
    <lineage>
        <taxon>Bacteria</taxon>
        <taxon>Pseudomonadati</taxon>
        <taxon>Bacteroidota</taxon>
        <taxon>Cytophagia</taxon>
        <taxon>Cytophagales</taxon>
        <taxon>Hymenobacteraceae</taxon>
        <taxon>Hymenobacter</taxon>
    </lineage>
</organism>
<reference evidence="2 3" key="1">
    <citation type="submission" date="2018-09" db="EMBL/GenBank/DDBJ databases">
        <title>Hymenobacter medium sp. nov., isolated from R2A medium.</title>
        <authorList>
            <person name="Yingchao G."/>
        </authorList>
    </citation>
    <scope>NUCLEOTIDE SEQUENCE [LARGE SCALE GENOMIC DNA]</scope>
    <source>
        <strain evidence="3">sh-6</strain>
    </source>
</reference>
<keyword evidence="3" id="KW-1185">Reference proteome</keyword>
<dbReference type="KEGG" id="hyh:D3Y59_01050"/>
<accession>A0A3B7QWR1</accession>
<dbReference type="Proteomes" id="UP000262802">
    <property type="component" value="Chromosome"/>
</dbReference>
<dbReference type="PRINTS" id="PR00368">
    <property type="entry name" value="FADPNR"/>
</dbReference>
<dbReference type="Gene3D" id="3.50.50.60">
    <property type="entry name" value="FAD/NAD(P)-binding domain"/>
    <property type="match status" value="1"/>
</dbReference>